<organism evidence="2 3">
    <name type="scientific">Amycolatopsis nalaikhensis</name>
    <dbReference type="NCBI Taxonomy" id="715472"/>
    <lineage>
        <taxon>Bacteria</taxon>
        <taxon>Bacillati</taxon>
        <taxon>Actinomycetota</taxon>
        <taxon>Actinomycetes</taxon>
        <taxon>Pseudonocardiales</taxon>
        <taxon>Pseudonocardiaceae</taxon>
        <taxon>Amycolatopsis</taxon>
    </lineage>
</organism>
<name>A0ABY8Y036_9PSEU</name>
<proteinExistence type="predicted"/>
<dbReference type="RefSeq" id="WP_285458861.1">
    <property type="nucleotide sequence ID" value="NZ_CP127173.1"/>
</dbReference>
<gene>
    <name evidence="2" type="ORF">QP939_22895</name>
</gene>
<evidence type="ECO:0000256" key="1">
    <source>
        <dbReference type="SAM" id="MobiDB-lite"/>
    </source>
</evidence>
<reference evidence="2 3" key="1">
    <citation type="submission" date="2023-06" db="EMBL/GenBank/DDBJ databases">
        <authorList>
            <person name="Oyuntsetseg B."/>
            <person name="Kim S.B."/>
        </authorList>
    </citation>
    <scope>NUCLEOTIDE SEQUENCE [LARGE SCALE GENOMIC DNA]</scope>
    <source>
        <strain evidence="2 3">2-2</strain>
    </source>
</reference>
<sequence length="84" mass="8604">MPAAMANAPSWAAIVATSRSSVPPIPAPVSSSPSGVEPSARRTADQSASVIRPDRCSRVPSPGAPELSTASSRRWSTPPGRPAR</sequence>
<feature type="compositionally biased region" description="Low complexity" evidence="1">
    <location>
        <begin position="19"/>
        <end position="38"/>
    </location>
</feature>
<evidence type="ECO:0000313" key="2">
    <source>
        <dbReference type="EMBL" id="WIV61243.1"/>
    </source>
</evidence>
<accession>A0ABY8Y036</accession>
<keyword evidence="3" id="KW-1185">Reference proteome</keyword>
<protein>
    <submittedName>
        <fullName evidence="2">Uncharacterized protein</fullName>
    </submittedName>
</protein>
<dbReference type="Proteomes" id="UP001227101">
    <property type="component" value="Chromosome"/>
</dbReference>
<evidence type="ECO:0000313" key="3">
    <source>
        <dbReference type="Proteomes" id="UP001227101"/>
    </source>
</evidence>
<dbReference type="EMBL" id="CP127173">
    <property type="protein sequence ID" value="WIV61243.1"/>
    <property type="molecule type" value="Genomic_DNA"/>
</dbReference>
<feature type="region of interest" description="Disordered" evidence="1">
    <location>
        <begin position="19"/>
        <end position="84"/>
    </location>
</feature>